<evidence type="ECO:0000256" key="5">
    <source>
        <dbReference type="ARBA" id="ARBA00022692"/>
    </source>
</evidence>
<dbReference type="EMBL" id="CAEZTW010000066">
    <property type="protein sequence ID" value="CAB4581211.1"/>
    <property type="molecule type" value="Genomic_DNA"/>
</dbReference>
<dbReference type="GO" id="GO:0004129">
    <property type="term" value="F:cytochrome-c oxidase activity"/>
    <property type="evidence" value="ECO:0007669"/>
    <property type="project" value="UniProtKB-EC"/>
</dbReference>
<evidence type="ECO:0000259" key="13">
    <source>
        <dbReference type="PROSITE" id="PS50857"/>
    </source>
</evidence>
<dbReference type="PROSITE" id="PS00078">
    <property type="entry name" value="COX2"/>
    <property type="match status" value="1"/>
</dbReference>
<dbReference type="InterPro" id="IPR008972">
    <property type="entry name" value="Cupredoxin"/>
</dbReference>
<dbReference type="PROSITE" id="PS50857">
    <property type="entry name" value="COX2_CUA"/>
    <property type="match status" value="1"/>
</dbReference>
<dbReference type="Gene3D" id="2.60.40.420">
    <property type="entry name" value="Cupredoxins - blue copper proteins"/>
    <property type="match status" value="1"/>
</dbReference>
<keyword evidence="9 12" id="KW-1133">Transmembrane helix</keyword>
<dbReference type="SUPFAM" id="SSF81464">
    <property type="entry name" value="Cytochrome c oxidase subunit II-like, transmembrane region"/>
    <property type="match status" value="1"/>
</dbReference>
<protein>
    <recommendedName>
        <fullName evidence="3">cytochrome-c oxidase</fullName>
        <ecNumber evidence="3">7.1.1.9</ecNumber>
    </recommendedName>
</protein>
<feature type="transmembrane region" description="Helical" evidence="12">
    <location>
        <begin position="91"/>
        <end position="109"/>
    </location>
</feature>
<organism evidence="14">
    <name type="scientific">freshwater metagenome</name>
    <dbReference type="NCBI Taxonomy" id="449393"/>
    <lineage>
        <taxon>unclassified sequences</taxon>
        <taxon>metagenomes</taxon>
        <taxon>ecological metagenomes</taxon>
    </lineage>
</organism>
<evidence type="ECO:0000256" key="9">
    <source>
        <dbReference type="ARBA" id="ARBA00022989"/>
    </source>
</evidence>
<sequence length="314" mass="34719">MRIAHRKSLIPLLALSPLLAGCAQSEVSGLGFEEGISSVNDQSLSLWQGAWITAGVVGVITLILILWPVFFHRKKDESFPKQTQYNIPVEVAYTVIPLIIVAVLFYFTVQRESRILKITPEVLIAENAGSVSILEDANGKKIVITPEDGGALVTYPLSPEQELLVKEGDKVADGQQLIVGERVSHFIDVVGFQWSWQFKHRSAGEYKSATITGTPAQPPTLVLPQGERVRFTLDANDVVHGFWIPAFMIQMQNLPGVTNQLEFTANKLGTYPGRCNILCGRNHAQMLFTVKVVTKAEYQKYLEDLVAEEKAVTS</sequence>
<comment type="subcellular location">
    <subcellularLocation>
        <location evidence="1">Membrane</location>
        <topology evidence="1">Multi-pass membrane protein</topology>
    </subcellularLocation>
</comment>
<evidence type="ECO:0000256" key="3">
    <source>
        <dbReference type="ARBA" id="ARBA00012949"/>
    </source>
</evidence>
<evidence type="ECO:0000256" key="1">
    <source>
        <dbReference type="ARBA" id="ARBA00004141"/>
    </source>
</evidence>
<dbReference type="SUPFAM" id="SSF49503">
    <property type="entry name" value="Cupredoxins"/>
    <property type="match status" value="1"/>
</dbReference>
<evidence type="ECO:0000313" key="14">
    <source>
        <dbReference type="EMBL" id="CAB4581211.1"/>
    </source>
</evidence>
<evidence type="ECO:0000256" key="12">
    <source>
        <dbReference type="SAM" id="Phobius"/>
    </source>
</evidence>
<keyword evidence="10" id="KW-0186">Copper</keyword>
<dbReference type="GO" id="GO:0016020">
    <property type="term" value="C:membrane"/>
    <property type="evidence" value="ECO:0007669"/>
    <property type="project" value="UniProtKB-SubCell"/>
</dbReference>
<keyword evidence="8" id="KW-0249">Electron transport</keyword>
<evidence type="ECO:0000256" key="4">
    <source>
        <dbReference type="ARBA" id="ARBA00022448"/>
    </source>
</evidence>
<keyword evidence="4" id="KW-0813">Transport</keyword>
<dbReference type="PROSITE" id="PS51257">
    <property type="entry name" value="PROKAR_LIPOPROTEIN"/>
    <property type="match status" value="1"/>
</dbReference>
<evidence type="ECO:0000256" key="7">
    <source>
        <dbReference type="ARBA" id="ARBA00022967"/>
    </source>
</evidence>
<keyword evidence="7" id="KW-1278">Translocase</keyword>
<keyword evidence="6" id="KW-0479">Metal-binding</keyword>
<dbReference type="PANTHER" id="PTHR22888:SF9">
    <property type="entry name" value="CYTOCHROME C OXIDASE SUBUNIT 2"/>
    <property type="match status" value="1"/>
</dbReference>
<feature type="transmembrane region" description="Helical" evidence="12">
    <location>
        <begin position="49"/>
        <end position="70"/>
    </location>
</feature>
<dbReference type="GO" id="GO:0005507">
    <property type="term" value="F:copper ion binding"/>
    <property type="evidence" value="ECO:0007669"/>
    <property type="project" value="InterPro"/>
</dbReference>
<evidence type="ECO:0000256" key="8">
    <source>
        <dbReference type="ARBA" id="ARBA00022982"/>
    </source>
</evidence>
<proteinExistence type="inferred from homology"/>
<evidence type="ECO:0000256" key="2">
    <source>
        <dbReference type="ARBA" id="ARBA00007866"/>
    </source>
</evidence>
<accession>A0A6J6EXB8</accession>
<dbReference type="Gene3D" id="2.40.50.100">
    <property type="match status" value="1"/>
</dbReference>
<name>A0A6J6EXB8_9ZZZZ</name>
<gene>
    <name evidence="14" type="ORF">UFOPK1766_00473</name>
</gene>
<reference evidence="14" key="1">
    <citation type="submission" date="2020-05" db="EMBL/GenBank/DDBJ databases">
        <authorList>
            <person name="Chiriac C."/>
            <person name="Salcher M."/>
            <person name="Ghai R."/>
            <person name="Kavagutti S V."/>
        </authorList>
    </citation>
    <scope>NUCLEOTIDE SEQUENCE</scope>
</reference>
<dbReference type="Pfam" id="PF00116">
    <property type="entry name" value="COX2"/>
    <property type="match status" value="1"/>
</dbReference>
<dbReference type="InterPro" id="IPR045187">
    <property type="entry name" value="CcO_II"/>
</dbReference>
<dbReference type="GO" id="GO:0042773">
    <property type="term" value="P:ATP synthesis coupled electron transport"/>
    <property type="evidence" value="ECO:0007669"/>
    <property type="project" value="TreeGrafter"/>
</dbReference>
<keyword evidence="5 12" id="KW-0812">Transmembrane</keyword>
<dbReference type="PRINTS" id="PR01166">
    <property type="entry name" value="CYCOXIDASEII"/>
</dbReference>
<dbReference type="InterPro" id="IPR002429">
    <property type="entry name" value="CcO_II-like_C"/>
</dbReference>
<evidence type="ECO:0000256" key="11">
    <source>
        <dbReference type="ARBA" id="ARBA00023136"/>
    </source>
</evidence>
<dbReference type="InterPro" id="IPR001505">
    <property type="entry name" value="Copper_CuA"/>
</dbReference>
<dbReference type="EC" id="7.1.1.9" evidence="3"/>
<evidence type="ECO:0000256" key="10">
    <source>
        <dbReference type="ARBA" id="ARBA00023008"/>
    </source>
</evidence>
<evidence type="ECO:0000256" key="6">
    <source>
        <dbReference type="ARBA" id="ARBA00022723"/>
    </source>
</evidence>
<comment type="similarity">
    <text evidence="2">Belongs to the cytochrome c oxidase subunit 2 family.</text>
</comment>
<dbReference type="Gene3D" id="1.10.287.90">
    <property type="match status" value="1"/>
</dbReference>
<dbReference type="InterPro" id="IPR036257">
    <property type="entry name" value="Cyt_c_oxidase_su2_TM_sf"/>
</dbReference>
<dbReference type="AlphaFoldDB" id="A0A6J6EXB8"/>
<feature type="domain" description="Cytochrome oxidase subunit II copper A binding" evidence="13">
    <location>
        <begin position="182"/>
        <end position="304"/>
    </location>
</feature>
<dbReference type="PANTHER" id="PTHR22888">
    <property type="entry name" value="CYTOCHROME C OXIDASE, SUBUNIT II"/>
    <property type="match status" value="1"/>
</dbReference>
<keyword evidence="11 12" id="KW-0472">Membrane</keyword>